<evidence type="ECO:0000259" key="12">
    <source>
        <dbReference type="Pfam" id="PF13609"/>
    </source>
</evidence>
<dbReference type="RefSeq" id="WP_106590264.1">
    <property type="nucleotide sequence ID" value="NZ_PYGI01000001.1"/>
</dbReference>
<protein>
    <submittedName>
        <fullName evidence="13">Putative porin</fullName>
    </submittedName>
</protein>
<dbReference type="AlphaFoldDB" id="A0A2P8F545"/>
<gene>
    <name evidence="13" type="ORF">CLV44_101230</name>
</gene>
<evidence type="ECO:0000313" key="14">
    <source>
        <dbReference type="Proteomes" id="UP000242133"/>
    </source>
</evidence>
<proteinExistence type="predicted"/>
<evidence type="ECO:0000256" key="4">
    <source>
        <dbReference type="ARBA" id="ARBA00022452"/>
    </source>
</evidence>
<accession>A0A2P8F545</accession>
<evidence type="ECO:0000256" key="8">
    <source>
        <dbReference type="ARBA" id="ARBA00023114"/>
    </source>
</evidence>
<keyword evidence="3" id="KW-0813">Transport</keyword>
<keyword evidence="8" id="KW-0626">Porin</keyword>
<comment type="subcellular location">
    <subcellularLocation>
        <location evidence="1">Cell outer membrane</location>
        <topology evidence="1">Multi-pass membrane protein</topology>
    </subcellularLocation>
</comment>
<keyword evidence="5" id="KW-0812">Transmembrane</keyword>
<dbReference type="CDD" id="cd00342">
    <property type="entry name" value="gram_neg_porins"/>
    <property type="match status" value="1"/>
</dbReference>
<comment type="subunit">
    <text evidence="2">Homotrimer.</text>
</comment>
<evidence type="ECO:0000256" key="2">
    <source>
        <dbReference type="ARBA" id="ARBA00011233"/>
    </source>
</evidence>
<evidence type="ECO:0000256" key="5">
    <source>
        <dbReference type="ARBA" id="ARBA00022692"/>
    </source>
</evidence>
<dbReference type="Proteomes" id="UP000242133">
    <property type="component" value="Unassembled WGS sequence"/>
</dbReference>
<evidence type="ECO:0000256" key="9">
    <source>
        <dbReference type="ARBA" id="ARBA00023136"/>
    </source>
</evidence>
<dbReference type="PANTHER" id="PTHR34501">
    <property type="entry name" value="PROTEIN YDDL-RELATED"/>
    <property type="match status" value="1"/>
</dbReference>
<dbReference type="InterPro" id="IPR023614">
    <property type="entry name" value="Porin_dom_sf"/>
</dbReference>
<dbReference type="GO" id="GO:0015288">
    <property type="term" value="F:porin activity"/>
    <property type="evidence" value="ECO:0007669"/>
    <property type="project" value="UniProtKB-KW"/>
</dbReference>
<evidence type="ECO:0000256" key="1">
    <source>
        <dbReference type="ARBA" id="ARBA00004571"/>
    </source>
</evidence>
<feature type="domain" description="Porin" evidence="12">
    <location>
        <begin position="10"/>
        <end position="269"/>
    </location>
</feature>
<keyword evidence="14" id="KW-1185">Reference proteome</keyword>
<comment type="caution">
    <text evidence="13">The sequence shown here is derived from an EMBL/GenBank/DDBJ whole genome shotgun (WGS) entry which is preliminary data.</text>
</comment>
<keyword evidence="10" id="KW-0998">Cell outer membrane</keyword>
<dbReference type="InterPro" id="IPR050298">
    <property type="entry name" value="Gram-neg_bact_OMP"/>
</dbReference>
<dbReference type="OrthoDB" id="8957883at2"/>
<reference evidence="13 14" key="1">
    <citation type="submission" date="2018-03" db="EMBL/GenBank/DDBJ databases">
        <title>Genomic Encyclopedia of Archaeal and Bacterial Type Strains, Phase II (KMG-II): from individual species to whole genera.</title>
        <authorList>
            <person name="Goeker M."/>
        </authorList>
    </citation>
    <scope>NUCLEOTIDE SEQUENCE [LARGE SCALE GENOMIC DNA]</scope>
    <source>
        <strain evidence="13 14">DSM 17586</strain>
    </source>
</reference>
<feature type="chain" id="PRO_5015181777" evidence="11">
    <location>
        <begin position="20"/>
        <end position="302"/>
    </location>
</feature>
<evidence type="ECO:0000313" key="13">
    <source>
        <dbReference type="EMBL" id="PSL16830.1"/>
    </source>
</evidence>
<dbReference type="InterPro" id="IPR033900">
    <property type="entry name" value="Gram_neg_porin_domain"/>
</dbReference>
<dbReference type="GO" id="GO:0009279">
    <property type="term" value="C:cell outer membrane"/>
    <property type="evidence" value="ECO:0007669"/>
    <property type="project" value="UniProtKB-SubCell"/>
</dbReference>
<feature type="signal peptide" evidence="11">
    <location>
        <begin position="1"/>
        <end position="19"/>
    </location>
</feature>
<dbReference type="Pfam" id="PF13609">
    <property type="entry name" value="Porin_4"/>
    <property type="match status" value="1"/>
</dbReference>
<dbReference type="SUPFAM" id="SSF56935">
    <property type="entry name" value="Porins"/>
    <property type="match status" value="1"/>
</dbReference>
<evidence type="ECO:0000256" key="3">
    <source>
        <dbReference type="ARBA" id="ARBA00022448"/>
    </source>
</evidence>
<dbReference type="EMBL" id="PYGI01000001">
    <property type="protein sequence ID" value="PSL16830.1"/>
    <property type="molecule type" value="Genomic_DNA"/>
</dbReference>
<dbReference type="GO" id="GO:0006811">
    <property type="term" value="P:monoatomic ion transport"/>
    <property type="evidence" value="ECO:0007669"/>
    <property type="project" value="UniProtKB-KW"/>
</dbReference>
<name>A0A2P8F545_9GAMM</name>
<evidence type="ECO:0000256" key="10">
    <source>
        <dbReference type="ARBA" id="ARBA00023237"/>
    </source>
</evidence>
<keyword evidence="7" id="KW-0406">Ion transport</keyword>
<keyword evidence="6 11" id="KW-0732">Signal</keyword>
<dbReference type="PANTHER" id="PTHR34501:SF9">
    <property type="entry name" value="MAJOR OUTER MEMBRANE PROTEIN P.IA"/>
    <property type="match status" value="1"/>
</dbReference>
<dbReference type="GO" id="GO:0046930">
    <property type="term" value="C:pore complex"/>
    <property type="evidence" value="ECO:0007669"/>
    <property type="project" value="UniProtKB-KW"/>
</dbReference>
<evidence type="ECO:0000256" key="11">
    <source>
        <dbReference type="SAM" id="SignalP"/>
    </source>
</evidence>
<dbReference type="Gene3D" id="2.40.160.10">
    <property type="entry name" value="Porin"/>
    <property type="match status" value="1"/>
</dbReference>
<sequence length="302" mass="32476">MKKLLTLCTLLATAAPACAVEIADTGIEVYGSLRIMLEQKKDNDDTEYKDALSRVGIKGSYALDERLSAFAKYEVGLDLGNDGDTVGDMRYGHIGLTDTTYGTLALGKVDSPFYETVGVAADYMWWNSAPVYYTLDGGLRVSESAYYSSPDLGGLKVKALYQVDDEDNTGQEQTQIGATYSLGNLTLGTAFTGTEGGNDRYGLSAYYAGEGFYINGAYIDQENSGAGIDAIVGIPAGKNLYTLGLSDFSAENSDGDFTAAILAYQRTLHQHVVAWAEFMAWDGSLYGVEDANQLNVGINFSF</sequence>
<organism evidence="13 14">
    <name type="scientific">Marinobacterium halophilum</name>
    <dbReference type="NCBI Taxonomy" id="267374"/>
    <lineage>
        <taxon>Bacteria</taxon>
        <taxon>Pseudomonadati</taxon>
        <taxon>Pseudomonadota</taxon>
        <taxon>Gammaproteobacteria</taxon>
        <taxon>Oceanospirillales</taxon>
        <taxon>Oceanospirillaceae</taxon>
        <taxon>Marinobacterium</taxon>
    </lineage>
</organism>
<keyword evidence="9" id="KW-0472">Membrane</keyword>
<keyword evidence="4" id="KW-1134">Transmembrane beta strand</keyword>
<evidence type="ECO:0000256" key="6">
    <source>
        <dbReference type="ARBA" id="ARBA00022729"/>
    </source>
</evidence>
<evidence type="ECO:0000256" key="7">
    <source>
        <dbReference type="ARBA" id="ARBA00023065"/>
    </source>
</evidence>